<feature type="transmembrane region" description="Helical" evidence="7">
    <location>
        <begin position="81"/>
        <end position="102"/>
    </location>
</feature>
<accession>A0A542DX04</accession>
<feature type="transmembrane region" description="Helical" evidence="7">
    <location>
        <begin position="176"/>
        <end position="196"/>
    </location>
</feature>
<feature type="transmembrane region" description="Helical" evidence="7">
    <location>
        <begin position="285"/>
        <end position="306"/>
    </location>
</feature>
<dbReference type="Pfam" id="PF00361">
    <property type="entry name" value="Proton_antipo_M"/>
    <property type="match status" value="1"/>
</dbReference>
<dbReference type="GO" id="GO:0012505">
    <property type="term" value="C:endomembrane system"/>
    <property type="evidence" value="ECO:0007669"/>
    <property type="project" value="UniProtKB-SubCell"/>
</dbReference>
<dbReference type="NCBIfam" id="TIGR01972">
    <property type="entry name" value="NDH_I_M"/>
    <property type="match status" value="1"/>
</dbReference>
<dbReference type="EMBL" id="VFMN01000001">
    <property type="protein sequence ID" value="TQJ07605.1"/>
    <property type="molecule type" value="Genomic_DNA"/>
</dbReference>
<dbReference type="InterPro" id="IPR003918">
    <property type="entry name" value="NADH_UbQ_OxRdtase"/>
</dbReference>
<dbReference type="AlphaFoldDB" id="A0A542DX04"/>
<evidence type="ECO:0000256" key="5">
    <source>
        <dbReference type="ARBA" id="ARBA00023136"/>
    </source>
</evidence>
<feature type="transmembrane region" description="Helical" evidence="7">
    <location>
        <begin position="114"/>
        <end position="133"/>
    </location>
</feature>
<dbReference type="PRINTS" id="PR01437">
    <property type="entry name" value="NUOXDRDTASE4"/>
</dbReference>
<dbReference type="GO" id="GO:0003954">
    <property type="term" value="F:NADH dehydrogenase activity"/>
    <property type="evidence" value="ECO:0007669"/>
    <property type="project" value="TreeGrafter"/>
</dbReference>
<feature type="transmembrane region" description="Helical" evidence="7">
    <location>
        <begin position="425"/>
        <end position="445"/>
    </location>
</feature>
<comment type="similarity">
    <text evidence="2">Belongs to the complex I subunit 4 family.</text>
</comment>
<evidence type="ECO:0000256" key="7">
    <source>
        <dbReference type="SAM" id="Phobius"/>
    </source>
</evidence>
<comment type="subcellular location">
    <subcellularLocation>
        <location evidence="1">Endomembrane system</location>
        <topology evidence="1">Multi-pass membrane protein</topology>
    </subcellularLocation>
    <subcellularLocation>
        <location evidence="6">Membrane</location>
        <topology evidence="6">Multi-pass membrane protein</topology>
    </subcellularLocation>
</comment>
<dbReference type="GO" id="GO:0015990">
    <property type="term" value="P:electron transport coupled proton transport"/>
    <property type="evidence" value="ECO:0007669"/>
    <property type="project" value="TreeGrafter"/>
</dbReference>
<gene>
    <name evidence="9" type="ORF">FB458_0673</name>
</gene>
<evidence type="ECO:0000313" key="9">
    <source>
        <dbReference type="EMBL" id="TQJ07605.1"/>
    </source>
</evidence>
<dbReference type="GO" id="GO:0008137">
    <property type="term" value="F:NADH dehydrogenase (ubiquinone) activity"/>
    <property type="evidence" value="ECO:0007669"/>
    <property type="project" value="InterPro"/>
</dbReference>
<feature type="transmembrane region" description="Helical" evidence="7">
    <location>
        <begin position="384"/>
        <end position="405"/>
    </location>
</feature>
<sequence length="523" mass="53405">MVLSQAALTLLLLVPGLAAVWLLAVARTDRAERHGSTYAVALGSSVVALLLAVVVALARPDVDVPWVPALGVRWHLGPDGISVPLVLLTAVLGVVVVVHSRGREPARATLGERSLGTFYACLLLVETGALATFLARDAIVFFVAFEVVLVPMWVLVGRFGDEHATEAQRTSAAARFVLFTVLGSTLMLLGILLVAVRAGTTDLVLLAQARGEGLDHGTQVAAAALLLVGLGIKIPLWPAHPWLPPAHTVAPTAGSVLLAAVLLKMGTYGVVRLALPVVPAGVAAAAPYLAVAGAVGILWGGLACLVETDLKRLVAYSSVAHMGFVALGLASGTWTGLQAALFANIAHGVVSALLFLVVGGLKERWGSADLRVARPALRDTAPRLGWALVVGFAAALGLPGLIGFWGEVLAVYAAFTPADGRPLPVLRACAVAGLLGMVLAAAYGLRVLRLVWAGGTAGGSSNAEGAAPTPDAGRREWAVVLLLCVLAVAGGVLPKPLLGVTADDARSVVGGTGPVRDHLTGGG</sequence>
<dbReference type="GO" id="GO:0048039">
    <property type="term" value="F:ubiquinone binding"/>
    <property type="evidence" value="ECO:0007669"/>
    <property type="project" value="TreeGrafter"/>
</dbReference>
<dbReference type="RefSeq" id="WP_246061041.1">
    <property type="nucleotide sequence ID" value="NZ_BAAAPR010000008.1"/>
</dbReference>
<feature type="transmembrane region" description="Helical" evidence="7">
    <location>
        <begin position="216"/>
        <end position="236"/>
    </location>
</feature>
<dbReference type="PANTHER" id="PTHR43507">
    <property type="entry name" value="NADH-UBIQUINONE OXIDOREDUCTASE CHAIN 4"/>
    <property type="match status" value="1"/>
</dbReference>
<keyword evidence="5 7" id="KW-0472">Membrane</keyword>
<comment type="caution">
    <text evidence="9">The sequence shown here is derived from an EMBL/GenBank/DDBJ whole genome shotgun (WGS) entry which is preliminary data.</text>
</comment>
<feature type="transmembrane region" description="Helical" evidence="7">
    <location>
        <begin position="139"/>
        <end position="156"/>
    </location>
</feature>
<keyword evidence="10" id="KW-1185">Reference proteome</keyword>
<feature type="transmembrane region" description="Helical" evidence="7">
    <location>
        <begin position="38"/>
        <end position="58"/>
    </location>
</feature>
<reference evidence="9 10" key="1">
    <citation type="submission" date="2019-06" db="EMBL/GenBank/DDBJ databases">
        <title>Sequencing the genomes of 1000 actinobacteria strains.</title>
        <authorList>
            <person name="Klenk H.-P."/>
        </authorList>
    </citation>
    <scope>NUCLEOTIDE SEQUENCE [LARGE SCALE GENOMIC DNA]</scope>
    <source>
        <strain evidence="9 10">DSM 18607</strain>
    </source>
</reference>
<dbReference type="GO" id="GO:0016020">
    <property type="term" value="C:membrane"/>
    <property type="evidence" value="ECO:0007669"/>
    <property type="project" value="UniProtKB-SubCell"/>
</dbReference>
<evidence type="ECO:0000259" key="8">
    <source>
        <dbReference type="Pfam" id="PF00361"/>
    </source>
</evidence>
<keyword evidence="3 6" id="KW-0812">Transmembrane</keyword>
<proteinExistence type="inferred from homology"/>
<name>A0A542DX04_9MICO</name>
<feature type="transmembrane region" description="Helical" evidence="7">
    <location>
        <begin position="313"/>
        <end position="334"/>
    </location>
</feature>
<keyword evidence="4 7" id="KW-1133">Transmembrane helix</keyword>
<feature type="transmembrane region" description="Helical" evidence="7">
    <location>
        <begin position="340"/>
        <end position="361"/>
    </location>
</feature>
<dbReference type="GO" id="GO:0042773">
    <property type="term" value="P:ATP synthesis coupled electron transport"/>
    <property type="evidence" value="ECO:0007669"/>
    <property type="project" value="InterPro"/>
</dbReference>
<feature type="transmembrane region" description="Helical" evidence="7">
    <location>
        <begin position="248"/>
        <end position="265"/>
    </location>
</feature>
<organism evidence="9 10">
    <name type="scientific">Lapillicoccus jejuensis</name>
    <dbReference type="NCBI Taxonomy" id="402171"/>
    <lineage>
        <taxon>Bacteria</taxon>
        <taxon>Bacillati</taxon>
        <taxon>Actinomycetota</taxon>
        <taxon>Actinomycetes</taxon>
        <taxon>Micrococcales</taxon>
        <taxon>Intrasporangiaceae</taxon>
        <taxon>Lapillicoccus</taxon>
    </lineage>
</organism>
<evidence type="ECO:0000256" key="4">
    <source>
        <dbReference type="ARBA" id="ARBA00022989"/>
    </source>
</evidence>
<evidence type="ECO:0000256" key="2">
    <source>
        <dbReference type="ARBA" id="ARBA00009025"/>
    </source>
</evidence>
<dbReference type="InterPro" id="IPR001750">
    <property type="entry name" value="ND/Mrp_TM"/>
</dbReference>
<feature type="transmembrane region" description="Helical" evidence="7">
    <location>
        <begin position="477"/>
        <end position="494"/>
    </location>
</feature>
<feature type="domain" description="NADH:quinone oxidoreductase/Mrp antiporter transmembrane" evidence="8">
    <location>
        <begin position="135"/>
        <end position="415"/>
    </location>
</feature>
<evidence type="ECO:0000256" key="6">
    <source>
        <dbReference type="RuleBase" id="RU000320"/>
    </source>
</evidence>
<protein>
    <submittedName>
        <fullName evidence="9">NADH dehydrogenase subunit M</fullName>
    </submittedName>
</protein>
<evidence type="ECO:0000256" key="1">
    <source>
        <dbReference type="ARBA" id="ARBA00004127"/>
    </source>
</evidence>
<evidence type="ECO:0000313" key="10">
    <source>
        <dbReference type="Proteomes" id="UP000317893"/>
    </source>
</evidence>
<dbReference type="PANTHER" id="PTHR43507:SF1">
    <property type="entry name" value="NADH-UBIQUINONE OXIDOREDUCTASE CHAIN 4"/>
    <property type="match status" value="1"/>
</dbReference>
<dbReference type="InterPro" id="IPR010227">
    <property type="entry name" value="NADH_Q_OxRdtase_chainM/4"/>
</dbReference>
<feature type="transmembrane region" description="Helical" evidence="7">
    <location>
        <begin position="6"/>
        <end position="26"/>
    </location>
</feature>
<dbReference type="Proteomes" id="UP000317893">
    <property type="component" value="Unassembled WGS sequence"/>
</dbReference>
<evidence type="ECO:0000256" key="3">
    <source>
        <dbReference type="ARBA" id="ARBA00022692"/>
    </source>
</evidence>